<dbReference type="Pfam" id="PF18995">
    <property type="entry name" value="PRT6_C"/>
    <property type="match status" value="1"/>
</dbReference>
<reference evidence="13" key="1">
    <citation type="submission" date="2019-03" db="EMBL/GenBank/DDBJ databases">
        <title>Snf2 controls pulcherriminic acid biosynthesis and connects pigmentation and antifungal activity of the yeast Metschnikowia pulcherrima.</title>
        <authorList>
            <person name="Gore-Lloyd D."/>
            <person name="Sumann I."/>
            <person name="Brachmann A.O."/>
            <person name="Schneeberger K."/>
            <person name="Ortiz-Merino R.A."/>
            <person name="Moreno-Beltran M."/>
            <person name="Schlaefli M."/>
            <person name="Kirner P."/>
            <person name="Santos Kron A."/>
            <person name="Wolfe K.H."/>
            <person name="Piel J."/>
            <person name="Ahrens C.H."/>
            <person name="Henk D."/>
            <person name="Freimoser F.M."/>
        </authorList>
    </citation>
    <scope>NUCLEOTIDE SEQUENCE [LARGE SCALE GENOMIC DNA]</scope>
    <source>
        <strain evidence="13">APC 1.2</strain>
    </source>
</reference>
<dbReference type="FunFam" id="2.10.110.30:FF:000002">
    <property type="entry name" value="Putative e3 ubiquitin-protein ligase ubr3"/>
    <property type="match status" value="1"/>
</dbReference>
<dbReference type="SMART" id="SM00396">
    <property type="entry name" value="ZnF_UBR1"/>
    <property type="match status" value="1"/>
</dbReference>
<accession>A0A4P6XTQ3</accession>
<dbReference type="GO" id="GO:0008270">
    <property type="term" value="F:zinc ion binding"/>
    <property type="evidence" value="ECO:0007669"/>
    <property type="project" value="UniProtKB-UniRule"/>
</dbReference>
<keyword evidence="3 10" id="KW-0808">Transferase</keyword>
<name>A0A4P6XTQ3_9ASCO</name>
<dbReference type="InterPro" id="IPR044046">
    <property type="entry name" value="E3_ligase_UBR-like_C"/>
</dbReference>
<comment type="pathway">
    <text evidence="2 10">Protein modification; protein ubiquitination.</text>
</comment>
<keyword evidence="4 10" id="KW-0479">Metal-binding</keyword>
<gene>
    <name evidence="12" type="primary">MPUL0E04470</name>
    <name evidence="12" type="ORF">METSCH_E04470</name>
</gene>
<dbReference type="UniPathway" id="UPA00143"/>
<dbReference type="PANTHER" id="PTHR21497:SF26">
    <property type="entry name" value="E3 UBIQUITIN-PROTEIN LIGASE UBR1"/>
    <property type="match status" value="1"/>
</dbReference>
<dbReference type="PROSITE" id="PS51157">
    <property type="entry name" value="ZF_UBR"/>
    <property type="match status" value="1"/>
</dbReference>
<dbReference type="GO" id="GO:0005737">
    <property type="term" value="C:cytoplasm"/>
    <property type="evidence" value="ECO:0007669"/>
    <property type="project" value="TreeGrafter"/>
</dbReference>
<comment type="catalytic activity">
    <reaction evidence="1 10">
        <text>S-ubiquitinyl-[E2 ubiquitin-conjugating enzyme]-L-cysteine + [acceptor protein]-L-lysine = [E2 ubiquitin-conjugating enzyme]-L-cysteine + N(6)-ubiquitinyl-[acceptor protein]-L-lysine.</text>
        <dbReference type="EC" id="2.3.2.27"/>
    </reaction>
</comment>
<evidence type="ECO:0000256" key="9">
    <source>
        <dbReference type="PROSITE-ProRule" id="PRU00508"/>
    </source>
</evidence>
<keyword evidence="13" id="KW-1185">Reference proteome</keyword>
<keyword evidence="7 10" id="KW-0862">Zinc</keyword>
<keyword evidence="6 10" id="KW-0833">Ubl conjugation pathway</keyword>
<organism evidence="12 13">
    <name type="scientific">Metschnikowia aff. pulcherrima</name>
    <dbReference type="NCBI Taxonomy" id="2163413"/>
    <lineage>
        <taxon>Eukaryota</taxon>
        <taxon>Fungi</taxon>
        <taxon>Dikarya</taxon>
        <taxon>Ascomycota</taxon>
        <taxon>Saccharomycotina</taxon>
        <taxon>Pichiomycetes</taxon>
        <taxon>Metschnikowiaceae</taxon>
        <taxon>Metschnikowia</taxon>
    </lineage>
</organism>
<dbReference type="PANTHER" id="PTHR21497">
    <property type="entry name" value="UBIQUITIN LIGASE E3 ALPHA-RELATED"/>
    <property type="match status" value="1"/>
</dbReference>
<dbReference type="InterPro" id="IPR003126">
    <property type="entry name" value="Znf_UBR"/>
</dbReference>
<proteinExistence type="inferred from homology"/>
<evidence type="ECO:0000256" key="10">
    <source>
        <dbReference type="RuleBase" id="RU366018"/>
    </source>
</evidence>
<evidence type="ECO:0000256" key="5">
    <source>
        <dbReference type="ARBA" id="ARBA00022771"/>
    </source>
</evidence>
<dbReference type="CDD" id="cd19673">
    <property type="entry name" value="UBR-box_UBR3"/>
    <property type="match status" value="1"/>
</dbReference>
<evidence type="ECO:0000256" key="4">
    <source>
        <dbReference type="ARBA" id="ARBA00022723"/>
    </source>
</evidence>
<dbReference type="InterPro" id="IPR014719">
    <property type="entry name" value="Ribosomal_bL12_C/ClpS-like"/>
</dbReference>
<dbReference type="SUPFAM" id="SSF54736">
    <property type="entry name" value="ClpS-like"/>
    <property type="match status" value="1"/>
</dbReference>
<dbReference type="Pfam" id="PF22960">
    <property type="entry name" value="WHD_UBR1"/>
    <property type="match status" value="1"/>
</dbReference>
<dbReference type="GO" id="GO:0061630">
    <property type="term" value="F:ubiquitin protein ligase activity"/>
    <property type="evidence" value="ECO:0007669"/>
    <property type="project" value="UniProtKB-UniRule"/>
</dbReference>
<evidence type="ECO:0000256" key="3">
    <source>
        <dbReference type="ARBA" id="ARBA00022679"/>
    </source>
</evidence>
<protein>
    <recommendedName>
        <fullName evidence="10">E3 ubiquitin-protein ligase</fullName>
        <ecNumber evidence="10">2.3.2.27</ecNumber>
    </recommendedName>
</protein>
<dbReference type="InterPro" id="IPR055194">
    <property type="entry name" value="UBR1-like_WH"/>
</dbReference>
<dbReference type="InterPro" id="IPR039164">
    <property type="entry name" value="UBR1-like"/>
</dbReference>
<evidence type="ECO:0000256" key="1">
    <source>
        <dbReference type="ARBA" id="ARBA00000900"/>
    </source>
</evidence>
<feature type="domain" description="UBR-type" evidence="11">
    <location>
        <begin position="96"/>
        <end position="168"/>
    </location>
</feature>
<keyword evidence="5 10" id="KW-0863">Zinc-finger</keyword>
<dbReference type="EMBL" id="CP034460">
    <property type="protein sequence ID" value="QBM90205.1"/>
    <property type="molecule type" value="Genomic_DNA"/>
</dbReference>
<evidence type="ECO:0000256" key="2">
    <source>
        <dbReference type="ARBA" id="ARBA00004906"/>
    </source>
</evidence>
<sequence length="1755" mass="198988">MTREPSTKKVMTGMHELKHFLVRLPHESGFKDDKRLKISVFKALYYAATKNGYFLNEIFDDVDDQRHKDPWLYQATDEIPFYEKVIPFRYEHSPNQVCGRVLQPREKVYRCADCGYDDTCVLCSFCFRKEDHEGHNVSTYVSQANGGMCDCGDESAFVKKLNCACLPRDIADYELCEEFKTHIEGTVKTALDYVLDVTNYSINTLPFIHKNINGQGDLAITSEHISELSSLPRDVYGIEDVNSIDRWFLILWNDEDHDYPEAETGIRAATGMDEHKAKHVANEINRKGRAVLREASHYGDLLESQKAAQVDGLVATISTARDYMRECIILHIFDWLQDITSFKGDFGFREAAKQALAHALLEPGYKLSKPIPSEFLKSSTMKTQVHCLVNGIAINGDLLNLDSCQVKPDARLQDLTEPLSSVMMKGPGDELVRSRILFLLAFEVRFASNIRKRFTSSILPVLFIEPTIKAAFCEQYVDAYPLLMSILAFADREEELASSGDISVQLFTCPRTNKWIIQSDKLVKLLYPLCKLIEEKSSAINENGVLNLVDVVFDIRSKRENSAIQNTIKMCIENITRVLTKNDEKDLLNFVLRHENLLLFLLFLRFFQGLSPVLRKTGDHVERESITEFYSFILKAVPISSIVFHATRVADLDYVSAESGLGQITEYLRSGAGKSNDAKFRVSKDPVSPLNPINYFLSFIVESMGLENAKGCLSSADASFWQISRTSLRTVILMSQVKIGLWIRNGMTATRQIRYLLDTLADTTYSRDLHLIQVSAIIDDSEKTLWNILGGWELSEWFLGKVDPDNTVYEQKFSFACEKLILFLYKLLVDRLHFNEQTNAPIADSVRRAICYALCEEPRSYSNLKRLLPSYLSKFDDFDRILQECADFQAPVGLYDVGIYRLKPSVQENLDPMGQGGGDSTQSVFESLYASIAKCKSVDSKKVILSPKICFCDSPYVNARLGELYRTKTFAKLIYKLLQVAIDKDDEEFLPHLLHLLHAALLDGKLVFGHNYLDKSFVTIPICNLLLSVAESHMSSHVASKADYLLDCFISSDGNVMDSLTDCFGEAHIEAFKHRKDSLSDTKRQKFTKLAQTRKAKIMKKFAKQREVFMQNHETDGDVTQNPVDTPQMSAPRNCVYCGEPESVEKPFGIPGVIRLASVFWELSLTDLELVTHAFSSYSTALETKKDEVYSKGYDQKFRHSADVASSCAHGVHILCQQRARHLNSFPNPCPLCHNLYENVIPSFLHGHQFLESLVLDGKPITSNPSDLTSVYCKERNQQLLGSVVRNEYFQKGGFLLDKYPKGIWSVFKKPRLNSRDAAGDIDVGVLRKVEGLIANTIAAHEISLRIEGEKEAQCFVEGIPSSLHQLIRSLIQCRVLLYETQRPTFEKLLAHVKSNELSKRALNGRSILNEIISSLFTTGESLRTLFRYGVTKLLAVTSKILCSEYYEFLLDTRVITANAVDCSAIKATAAYCEEMLGPLHMKFSSKSPLYYEKLFMTLEKCVLPLLRQLVMLQSIVRCEHEDYREGSPISRLGSSDAPSANERQACLSDSFCEVLRLPKLLEILSSSRNNKGLEFEYNILREFTSGLKSPKMTYEELTVDYPNVPRLLNLPDDFSLLLTDPMHVSPSDSICLHCRERVPPWLRPSHQSECSAMCLIFCPEENTVSTVIELGLNLFEIKLPGPYMTTHGEIRTPSLVEKARLNRLRYAHLNKLWINQELFGFATRTMFGERMSPLEAGAADEFEEDPLEDLTIWD</sequence>
<dbReference type="GO" id="GO:0071596">
    <property type="term" value="P:ubiquitin-dependent protein catabolic process via the N-end rule pathway"/>
    <property type="evidence" value="ECO:0007669"/>
    <property type="project" value="UniProtKB-UniRule"/>
</dbReference>
<dbReference type="GO" id="GO:0016567">
    <property type="term" value="P:protein ubiquitination"/>
    <property type="evidence" value="ECO:0007669"/>
    <property type="project" value="UniProtKB-UniRule"/>
</dbReference>
<evidence type="ECO:0000313" key="12">
    <source>
        <dbReference type="EMBL" id="QBM90205.1"/>
    </source>
</evidence>
<comment type="similarity">
    <text evidence="8 10">Belongs to the E3 ubiquitin-protein ligase UBR1-like family.</text>
</comment>
<dbReference type="Proteomes" id="UP000292447">
    <property type="component" value="Chromosome V"/>
</dbReference>
<dbReference type="Gene3D" id="2.10.110.30">
    <property type="match status" value="1"/>
</dbReference>
<evidence type="ECO:0000256" key="8">
    <source>
        <dbReference type="ARBA" id="ARBA00046341"/>
    </source>
</evidence>
<dbReference type="EC" id="2.3.2.27" evidence="10"/>
<dbReference type="GO" id="GO:0000151">
    <property type="term" value="C:ubiquitin ligase complex"/>
    <property type="evidence" value="ECO:0007669"/>
    <property type="project" value="TreeGrafter"/>
</dbReference>
<dbReference type="STRING" id="2163413.A0A4P6XTQ3"/>
<evidence type="ECO:0000313" key="13">
    <source>
        <dbReference type="Proteomes" id="UP000292447"/>
    </source>
</evidence>
<evidence type="ECO:0000256" key="6">
    <source>
        <dbReference type="ARBA" id="ARBA00022786"/>
    </source>
</evidence>
<feature type="zinc finger region" description="UBR-type" evidence="9">
    <location>
        <begin position="96"/>
        <end position="168"/>
    </location>
</feature>
<dbReference type="Pfam" id="PF02207">
    <property type="entry name" value="zf-UBR"/>
    <property type="match status" value="1"/>
</dbReference>
<comment type="function">
    <text evidence="10">Ubiquitin ligase protein which is a component of the N-end rule pathway. Recognizes and binds to proteins bearing specific N-terminal residues that are destabilizing according to the N-end rule, leading to their ubiquitination and subsequent degradation.</text>
</comment>
<evidence type="ECO:0000259" key="11">
    <source>
        <dbReference type="PROSITE" id="PS51157"/>
    </source>
</evidence>
<evidence type="ECO:0000256" key="7">
    <source>
        <dbReference type="ARBA" id="ARBA00022833"/>
    </source>
</evidence>